<dbReference type="EMBL" id="JAEKNR010000120">
    <property type="protein sequence ID" value="MBJ7598670.1"/>
    <property type="molecule type" value="Genomic_DNA"/>
</dbReference>
<proteinExistence type="predicted"/>
<evidence type="ECO:0000313" key="6">
    <source>
        <dbReference type="EMBL" id="MBJ7598670.1"/>
    </source>
</evidence>
<dbReference type="AlphaFoldDB" id="A0A934N327"/>
<evidence type="ECO:0000256" key="4">
    <source>
        <dbReference type="ARBA" id="ARBA00032875"/>
    </source>
</evidence>
<dbReference type="InterPro" id="IPR042099">
    <property type="entry name" value="ANL_N_sf"/>
</dbReference>
<keyword evidence="3" id="KW-0443">Lipid metabolism</keyword>
<dbReference type="Pfam" id="PF00501">
    <property type="entry name" value="AMP-binding"/>
    <property type="match status" value="1"/>
</dbReference>
<dbReference type="SUPFAM" id="SSF56801">
    <property type="entry name" value="Acetyl-CoA synthetase-like"/>
    <property type="match status" value="1"/>
</dbReference>
<evidence type="ECO:0000256" key="1">
    <source>
        <dbReference type="ARBA" id="ARBA00022598"/>
    </source>
</evidence>
<protein>
    <recommendedName>
        <fullName evidence="4">Acyl-CoA synthetase</fullName>
    </recommendedName>
</protein>
<dbReference type="Pfam" id="PF23562">
    <property type="entry name" value="AMP-binding_C_3"/>
    <property type="match status" value="1"/>
</dbReference>
<feature type="domain" description="AMP-dependent synthetase/ligase" evidence="5">
    <location>
        <begin position="16"/>
        <end position="402"/>
    </location>
</feature>
<evidence type="ECO:0000256" key="3">
    <source>
        <dbReference type="ARBA" id="ARBA00023098"/>
    </source>
</evidence>
<dbReference type="Gene3D" id="3.40.50.12780">
    <property type="entry name" value="N-terminal domain of ligase-like"/>
    <property type="match status" value="1"/>
</dbReference>
<evidence type="ECO:0000259" key="5">
    <source>
        <dbReference type="Pfam" id="PF00501"/>
    </source>
</evidence>
<evidence type="ECO:0000256" key="2">
    <source>
        <dbReference type="ARBA" id="ARBA00022832"/>
    </source>
</evidence>
<dbReference type="InterPro" id="IPR020845">
    <property type="entry name" value="AMP-binding_CS"/>
</dbReference>
<keyword evidence="2" id="KW-0276">Fatty acid metabolism</keyword>
<dbReference type="GO" id="GO:0006631">
    <property type="term" value="P:fatty acid metabolic process"/>
    <property type="evidence" value="ECO:0007669"/>
    <property type="project" value="UniProtKB-KW"/>
</dbReference>
<keyword evidence="1 6" id="KW-0436">Ligase</keyword>
<accession>A0A934N327</accession>
<keyword evidence="7" id="KW-1185">Reference proteome</keyword>
<dbReference type="PANTHER" id="PTHR43272">
    <property type="entry name" value="LONG-CHAIN-FATTY-ACID--COA LIGASE"/>
    <property type="match status" value="1"/>
</dbReference>
<evidence type="ECO:0000313" key="7">
    <source>
        <dbReference type="Proteomes" id="UP000612893"/>
    </source>
</evidence>
<name>A0A934N327_9BACT</name>
<reference evidence="6" key="1">
    <citation type="submission" date="2020-10" db="EMBL/GenBank/DDBJ databases">
        <title>Ca. Dormibacterota MAGs.</title>
        <authorList>
            <person name="Montgomery K."/>
        </authorList>
    </citation>
    <scope>NUCLEOTIDE SEQUENCE [LARGE SCALE GENOMIC DNA]</scope>
    <source>
        <strain evidence="6">SC8812_S17_10</strain>
    </source>
</reference>
<dbReference type="CDD" id="cd05907">
    <property type="entry name" value="VL_LC_FACS_like"/>
    <property type="match status" value="1"/>
</dbReference>
<organism evidence="6 7">
    <name type="scientific">Candidatus Nephthysia bennettiae</name>
    <dbReference type="NCBI Taxonomy" id="3127016"/>
    <lineage>
        <taxon>Bacteria</taxon>
        <taxon>Bacillati</taxon>
        <taxon>Candidatus Dormiibacterota</taxon>
        <taxon>Candidatus Dormibacteria</taxon>
        <taxon>Candidatus Dormibacterales</taxon>
        <taxon>Candidatus Dormibacteraceae</taxon>
        <taxon>Candidatus Nephthysia</taxon>
    </lineage>
</organism>
<dbReference type="GO" id="GO:0016874">
    <property type="term" value="F:ligase activity"/>
    <property type="evidence" value="ECO:0007669"/>
    <property type="project" value="UniProtKB-KW"/>
</dbReference>
<dbReference type="InterPro" id="IPR000873">
    <property type="entry name" value="AMP-dep_synth/lig_dom"/>
</dbReference>
<sequence length="579" mass="64354">MDSERISERTVPGVFFRQVARLGPRTLFHHHQDGRWAELGWQETGERVTRLAAALVEAGVEPGERVILMSENRLEWLLCDLAIMTAGAVTVPVYQSTPARTAQQIVDNSQARLAIVSGAELAGRLRLERVVRMDAELPVWLEQAPDPASLETLEKRAAALSPDALATIVYTSGTTGEPKGVMLAHSNLVDMARGCLEEFEISEEDSNLSFLPYSHVLERINSILVLLAAGGTAWLSRGIEHLAEDIQAAGPTVMVAVPRVYEKMHQRVLEQVARAAPRRQALFRWALEQGRGRSRGQRALLYPLADRLVLSRLRQRLTGGRLRFFVSGGAPLGRQVEEFFWSFGVPIYNGWGMTETSSGATSNNPRRHRFETVGTPLPGVRLQIAGDGEVLVQSPGNMLGYFRNEAATAEVLKDGWIHTGDIGELDADGFLRITDRKKDLIKTAGGKFVAPQPLESRLQQEPIIERALVLGDERPYAVALIVPDWDVLRRQLALEGEPEALVEDGRARAAVQRPVDLLNAELGSWERIKNFKLLAHDFSEESGEITPTLKVKRRVVQERYREKIEDMYSSKLPTAEASH</sequence>
<gene>
    <name evidence="6" type="ORF">JF922_11380</name>
</gene>
<dbReference type="Proteomes" id="UP000612893">
    <property type="component" value="Unassembled WGS sequence"/>
</dbReference>
<dbReference type="PROSITE" id="PS00455">
    <property type="entry name" value="AMP_BINDING"/>
    <property type="match status" value="1"/>
</dbReference>
<comment type="caution">
    <text evidence="6">The sequence shown here is derived from an EMBL/GenBank/DDBJ whole genome shotgun (WGS) entry which is preliminary data.</text>
</comment>
<dbReference type="PANTHER" id="PTHR43272:SF32">
    <property type="entry name" value="AMP-DEPENDENT SYNTHETASE_LIGASE DOMAIN-CONTAINING PROTEIN"/>
    <property type="match status" value="1"/>
</dbReference>
<dbReference type="RefSeq" id="WP_338201871.1">
    <property type="nucleotide sequence ID" value="NZ_JAEKNR010000120.1"/>
</dbReference>